<evidence type="ECO:0000313" key="9">
    <source>
        <dbReference type="Proteomes" id="UP000190092"/>
    </source>
</evidence>
<evidence type="ECO:0000313" key="8">
    <source>
        <dbReference type="EMBL" id="SKA10463.1"/>
    </source>
</evidence>
<gene>
    <name evidence="8" type="ORF">SAMN02745126_03533</name>
</gene>
<dbReference type="STRING" id="225324.SAMN02745126_03533"/>
<evidence type="ECO:0000256" key="6">
    <source>
        <dbReference type="ARBA" id="ARBA00023211"/>
    </source>
</evidence>
<dbReference type="SUPFAM" id="SSF55811">
    <property type="entry name" value="Nudix"/>
    <property type="match status" value="1"/>
</dbReference>
<evidence type="ECO:0000259" key="7">
    <source>
        <dbReference type="PROSITE" id="PS51462"/>
    </source>
</evidence>
<proteinExistence type="predicted"/>
<dbReference type="AlphaFoldDB" id="A0A1T4R3B2"/>
<evidence type="ECO:0000256" key="5">
    <source>
        <dbReference type="ARBA" id="ARBA00022842"/>
    </source>
</evidence>
<dbReference type="GO" id="GO:0016818">
    <property type="term" value="F:hydrolase activity, acting on acid anhydrides, in phosphorus-containing anhydrides"/>
    <property type="evidence" value="ECO:0007669"/>
    <property type="project" value="InterPro"/>
</dbReference>
<dbReference type="PROSITE" id="PS51462">
    <property type="entry name" value="NUDIX"/>
    <property type="match status" value="1"/>
</dbReference>
<dbReference type="PANTHER" id="PTHR12318">
    <property type="entry name" value="TESTOSTERONE-REGULATED PROTEIN RP2"/>
    <property type="match status" value="1"/>
</dbReference>
<dbReference type="Gene3D" id="3.90.79.10">
    <property type="entry name" value="Nucleoside Triphosphate Pyrophosphohydrolase"/>
    <property type="match status" value="1"/>
</dbReference>
<keyword evidence="5" id="KW-0460">Magnesium</keyword>
<evidence type="ECO:0000256" key="4">
    <source>
        <dbReference type="ARBA" id="ARBA00022801"/>
    </source>
</evidence>
<organism evidence="8 9">
    <name type="scientific">Enhydrobacter aerosaccus</name>
    <dbReference type="NCBI Taxonomy" id="225324"/>
    <lineage>
        <taxon>Bacteria</taxon>
        <taxon>Pseudomonadati</taxon>
        <taxon>Pseudomonadota</taxon>
        <taxon>Alphaproteobacteria</taxon>
        <taxon>Hyphomicrobiales</taxon>
        <taxon>Enhydrobacter</taxon>
    </lineage>
</organism>
<feature type="domain" description="Nudix hydrolase" evidence="7">
    <location>
        <begin position="48"/>
        <end position="236"/>
    </location>
</feature>
<dbReference type="EMBL" id="FUWJ01000004">
    <property type="protein sequence ID" value="SKA10463.1"/>
    <property type="molecule type" value="Genomic_DNA"/>
</dbReference>
<dbReference type="OrthoDB" id="7183442at2"/>
<dbReference type="InterPro" id="IPR000086">
    <property type="entry name" value="NUDIX_hydrolase_dom"/>
</dbReference>
<keyword evidence="3" id="KW-0479">Metal-binding</keyword>
<keyword evidence="4" id="KW-0378">Hydrolase</keyword>
<protein>
    <recommendedName>
        <fullName evidence="7">Nudix hydrolase domain-containing protein</fullName>
    </recommendedName>
</protein>
<accession>A0A1T4R3B2</accession>
<dbReference type="InterPro" id="IPR015797">
    <property type="entry name" value="NUDIX_hydrolase-like_dom_sf"/>
</dbReference>
<evidence type="ECO:0000256" key="2">
    <source>
        <dbReference type="ARBA" id="ARBA00001946"/>
    </source>
</evidence>
<dbReference type="Proteomes" id="UP000190092">
    <property type="component" value="Unassembled WGS sequence"/>
</dbReference>
<keyword evidence="6" id="KW-0464">Manganese</keyword>
<dbReference type="CDD" id="cd18870">
    <property type="entry name" value="NUDIX_AcylCoAdiphos_Nudt19"/>
    <property type="match status" value="1"/>
</dbReference>
<evidence type="ECO:0000256" key="3">
    <source>
        <dbReference type="ARBA" id="ARBA00022723"/>
    </source>
</evidence>
<evidence type="ECO:0000256" key="1">
    <source>
        <dbReference type="ARBA" id="ARBA00001936"/>
    </source>
</evidence>
<name>A0A1T4R3B2_9HYPH</name>
<dbReference type="RefSeq" id="WP_085935233.1">
    <property type="nucleotide sequence ID" value="NZ_FUWJ01000004.1"/>
</dbReference>
<keyword evidence="9" id="KW-1185">Reference proteome</keyword>
<sequence>MSKKAIPAGAVMRGTDKGYVHNLPAPNLKPGSERPVEKVDQKYPYMRPRDAATLILVRMRGKKPEVLMGCRDAKHAFMPNRYVFPGGRVDRADAHVPIATALDRHVNARLQKAATALRARALGVAAVRETFEETGLMLAKPFKGGAPEKDYGEHWRGFLDQGMGPALDCLDLIARAVTPPGRPRRFNARFFMARAEDASGDIRHSSEMGDIRWVALDEARELPLPTITGLILGEIGRLVKEPPDRKKQRKIPLFVTVHRKHLMIEE</sequence>
<dbReference type="GO" id="GO:0046872">
    <property type="term" value="F:metal ion binding"/>
    <property type="evidence" value="ECO:0007669"/>
    <property type="project" value="UniProtKB-KW"/>
</dbReference>
<comment type="cofactor">
    <cofactor evidence="1">
        <name>Mn(2+)</name>
        <dbReference type="ChEBI" id="CHEBI:29035"/>
    </cofactor>
</comment>
<dbReference type="InterPro" id="IPR039121">
    <property type="entry name" value="NUDT19"/>
</dbReference>
<comment type="cofactor">
    <cofactor evidence="2">
        <name>Mg(2+)</name>
        <dbReference type="ChEBI" id="CHEBI:18420"/>
    </cofactor>
</comment>
<reference evidence="9" key="1">
    <citation type="submission" date="2017-02" db="EMBL/GenBank/DDBJ databases">
        <authorList>
            <person name="Varghese N."/>
            <person name="Submissions S."/>
        </authorList>
    </citation>
    <scope>NUCLEOTIDE SEQUENCE [LARGE SCALE GENOMIC DNA]</scope>
    <source>
        <strain evidence="9">ATCC 27094</strain>
    </source>
</reference>
<dbReference type="PANTHER" id="PTHR12318:SF0">
    <property type="entry name" value="ACYL-COENZYME A DIPHOSPHATASE NUDT19"/>
    <property type="match status" value="1"/>
</dbReference>